<dbReference type="AlphaFoldDB" id="U2S989"/>
<protein>
    <submittedName>
        <fullName evidence="1">Uncharacterized protein</fullName>
    </submittedName>
</protein>
<evidence type="ECO:0000313" key="2">
    <source>
        <dbReference type="Proteomes" id="UP000017052"/>
    </source>
</evidence>
<sequence>MMSAKTVAFIGALCFNYQELVPTLQDHLDEMEGEILPHLVMADIIRWMSSNCNDNAPLVKNIINWISDAIQKHGQDQEIIDLVSVSGMEMIPDPGKPGSILRDWLPSTLKELDPWKT</sequence>
<name>U2S989_9ACTN</name>
<evidence type="ECO:0000313" key="1">
    <source>
        <dbReference type="EMBL" id="ERK62208.1"/>
    </source>
</evidence>
<organism evidence="1 2">
    <name type="scientific">Propionibacterium acidifaciens F0233</name>
    <dbReference type="NCBI Taxonomy" id="553198"/>
    <lineage>
        <taxon>Bacteria</taxon>
        <taxon>Bacillati</taxon>
        <taxon>Actinomycetota</taxon>
        <taxon>Actinomycetes</taxon>
        <taxon>Propionibacteriales</taxon>
        <taxon>Propionibacteriaceae</taxon>
        <taxon>Propionibacterium</taxon>
    </lineage>
</organism>
<dbReference type="EMBL" id="ACVN02000033">
    <property type="protein sequence ID" value="ERK62208.1"/>
    <property type="molecule type" value="Genomic_DNA"/>
</dbReference>
<gene>
    <name evidence="1" type="ORF">HMPREF0682_1275</name>
</gene>
<dbReference type="Proteomes" id="UP000017052">
    <property type="component" value="Unassembled WGS sequence"/>
</dbReference>
<proteinExistence type="predicted"/>
<reference evidence="1" key="1">
    <citation type="submission" date="2013-08" db="EMBL/GenBank/DDBJ databases">
        <authorList>
            <person name="Durkin A.S."/>
            <person name="Haft D.R."/>
            <person name="McCorrison J."/>
            <person name="Torralba M."/>
            <person name="Gillis M."/>
            <person name="Haft D.H."/>
            <person name="Methe B."/>
            <person name="Sutton G."/>
            <person name="Nelson K.E."/>
        </authorList>
    </citation>
    <scope>NUCLEOTIDE SEQUENCE [LARGE SCALE GENOMIC DNA]</scope>
    <source>
        <strain evidence="1">F0233</strain>
    </source>
</reference>
<accession>U2S989</accession>
<comment type="caution">
    <text evidence="1">The sequence shown here is derived from an EMBL/GenBank/DDBJ whole genome shotgun (WGS) entry which is preliminary data.</text>
</comment>
<keyword evidence="2" id="KW-1185">Reference proteome</keyword>